<dbReference type="EMBL" id="LVLJ01000498">
    <property type="protein sequence ID" value="OAE33808.1"/>
    <property type="molecule type" value="Genomic_DNA"/>
</dbReference>
<dbReference type="GO" id="GO:0046872">
    <property type="term" value="F:metal ion binding"/>
    <property type="evidence" value="ECO:0007669"/>
    <property type="project" value="UniProtKB-UniRule"/>
</dbReference>
<evidence type="ECO:0000256" key="19">
    <source>
        <dbReference type="RuleBase" id="RU362060"/>
    </source>
</evidence>
<comment type="caution">
    <text evidence="21">The sequence shown here is derived from an EMBL/GenBank/DDBJ whole genome shotgun (WGS) entry which is preliminary data.</text>
</comment>
<comment type="cofactor">
    <cofactor evidence="16 19">
        <name>heme b</name>
        <dbReference type="ChEBI" id="CHEBI:60344"/>
    </cofactor>
    <text evidence="16 19">Binds 1 heme b (iron(II)-protoporphyrin IX) group per subunit.</text>
</comment>
<gene>
    <name evidence="21" type="ORF">AXG93_1193s1040</name>
</gene>
<dbReference type="PANTHER" id="PTHR31235">
    <property type="entry name" value="PEROXIDASE 25-RELATED"/>
    <property type="match status" value="1"/>
</dbReference>
<feature type="disulfide bond" evidence="18">
    <location>
        <begin position="118"/>
        <end position="315"/>
    </location>
</feature>
<evidence type="ECO:0000256" key="5">
    <source>
        <dbReference type="ARBA" id="ARBA00022559"/>
    </source>
</evidence>
<dbReference type="PROSITE" id="PS00436">
    <property type="entry name" value="PEROXIDASE_2"/>
    <property type="match status" value="1"/>
</dbReference>
<feature type="active site" description="Proton acceptor" evidence="14">
    <location>
        <position position="64"/>
    </location>
</feature>
<feature type="site" description="Transition state stabilizer" evidence="17">
    <location>
        <position position="60"/>
    </location>
</feature>
<dbReference type="GO" id="GO:0020037">
    <property type="term" value="F:heme binding"/>
    <property type="evidence" value="ECO:0007669"/>
    <property type="project" value="UniProtKB-UniRule"/>
</dbReference>
<accession>A0A176WKX5</accession>
<evidence type="ECO:0000256" key="10">
    <source>
        <dbReference type="ARBA" id="ARBA00023004"/>
    </source>
</evidence>
<feature type="binding site" evidence="16">
    <location>
        <position position="74"/>
    </location>
    <ligand>
        <name>Ca(2+)</name>
        <dbReference type="ChEBI" id="CHEBI:29108"/>
        <label>1</label>
    </ligand>
</feature>
<evidence type="ECO:0000313" key="21">
    <source>
        <dbReference type="EMBL" id="OAE33808.1"/>
    </source>
</evidence>
<dbReference type="GO" id="GO:0140825">
    <property type="term" value="F:lactoperoxidase activity"/>
    <property type="evidence" value="ECO:0007669"/>
    <property type="project" value="UniProtKB-EC"/>
</dbReference>
<name>A0A176WKX5_MARPO</name>
<keyword evidence="12" id="KW-0325">Glycoprotein</keyword>
<comment type="similarity">
    <text evidence="3">Belongs to the peroxidase family. Ascorbate peroxidase subfamily.</text>
</comment>
<keyword evidence="11 18" id="KW-1015">Disulfide bond</keyword>
<feature type="signal peptide" evidence="19">
    <location>
        <begin position="1"/>
        <end position="21"/>
    </location>
</feature>
<protein>
    <recommendedName>
        <fullName evidence="4 19">Peroxidase</fullName>
        <ecNumber evidence="4 19">1.11.1.7</ecNumber>
    </recommendedName>
</protein>
<evidence type="ECO:0000256" key="8">
    <source>
        <dbReference type="ARBA" id="ARBA00022837"/>
    </source>
</evidence>
<comment type="cofactor">
    <cofactor evidence="16 19">
        <name>Ca(2+)</name>
        <dbReference type="ChEBI" id="CHEBI:29108"/>
    </cofactor>
    <text evidence="16 19">Binds 2 calcium ions per subunit.</text>
</comment>
<evidence type="ECO:0000256" key="11">
    <source>
        <dbReference type="ARBA" id="ARBA00023157"/>
    </source>
</evidence>
<keyword evidence="7 16" id="KW-0479">Metal-binding</keyword>
<keyword evidence="6 19" id="KW-0349">Heme</keyword>
<evidence type="ECO:0000256" key="18">
    <source>
        <dbReference type="PIRSR" id="PIRSR600823-5"/>
    </source>
</evidence>
<keyword evidence="9 19" id="KW-0560">Oxidoreductase</keyword>
<evidence type="ECO:0000256" key="1">
    <source>
        <dbReference type="ARBA" id="ARBA00000189"/>
    </source>
</evidence>
<keyword evidence="5 19" id="KW-0575">Peroxidase</keyword>
<feature type="domain" description="Plant heme peroxidase family profile" evidence="20">
    <location>
        <begin position="27"/>
        <end position="319"/>
    </location>
</feature>
<dbReference type="InterPro" id="IPR033905">
    <property type="entry name" value="Secretory_peroxidase"/>
</dbReference>
<feature type="binding site" evidence="16">
    <location>
        <position position="72"/>
    </location>
    <ligand>
        <name>Ca(2+)</name>
        <dbReference type="ChEBI" id="CHEBI:29108"/>
        <label>1</label>
    </ligand>
</feature>
<keyword evidence="8 16" id="KW-0106">Calcium</keyword>
<sequence length="320" mass="34784">MALPSFPSVWALLCLLVLVEAHSDGVDYYLPTCPQATSVVKEKVTEYLKHNKNLAGGFLRLHFHDCFVRGCDASVLLDSPEKTAEKDAPGNAVSLRGFEEIAEMKSLLEDQCPGIVSCADIVALAARDAVVKVGGPSWPVALGRKDGYISSDVETNASLPTTFMSFEELVQNFAAVGLDEDEMVVLSGAHTIGRSTCLSVKNRLYEFDGVEGAVDPSLDSDLADQLKKKCPQNEDGEILEMDPTKNTFDHLYFKAVLANKGIFHSDAQLLTTEVGKKLVKKYSVPGSSFSQDFAAAMVKMSNIQWNPLGEVRRVCSAVNQ</sequence>
<evidence type="ECO:0000259" key="20">
    <source>
        <dbReference type="PROSITE" id="PS50873"/>
    </source>
</evidence>
<feature type="disulfide bond" evidence="18">
    <location>
        <begin position="197"/>
        <end position="230"/>
    </location>
</feature>
<feature type="binding site" evidence="16">
    <location>
        <position position="65"/>
    </location>
    <ligand>
        <name>Ca(2+)</name>
        <dbReference type="ChEBI" id="CHEBI:29108"/>
        <label>1</label>
    </ligand>
</feature>
<dbReference type="GO" id="GO:0042744">
    <property type="term" value="P:hydrogen peroxide catabolic process"/>
    <property type="evidence" value="ECO:0007669"/>
    <property type="project" value="UniProtKB-KW"/>
</dbReference>
<dbReference type="PRINTS" id="PR00458">
    <property type="entry name" value="PEROXIDASE"/>
</dbReference>
<keyword evidence="13 19" id="KW-0376">Hydrogen peroxide</keyword>
<dbReference type="InterPro" id="IPR010255">
    <property type="entry name" value="Haem_peroxidase_sf"/>
</dbReference>
<dbReference type="GO" id="GO:0006979">
    <property type="term" value="P:response to oxidative stress"/>
    <property type="evidence" value="ECO:0007669"/>
    <property type="project" value="UniProtKB-UniRule"/>
</dbReference>
<evidence type="ECO:0000256" key="13">
    <source>
        <dbReference type="ARBA" id="ARBA00023324"/>
    </source>
</evidence>
<evidence type="ECO:0000256" key="12">
    <source>
        <dbReference type="ARBA" id="ARBA00023180"/>
    </source>
</evidence>
<organism evidence="21 22">
    <name type="scientific">Marchantia polymorpha subsp. ruderalis</name>
    <dbReference type="NCBI Taxonomy" id="1480154"/>
    <lineage>
        <taxon>Eukaryota</taxon>
        <taxon>Viridiplantae</taxon>
        <taxon>Streptophyta</taxon>
        <taxon>Embryophyta</taxon>
        <taxon>Marchantiophyta</taxon>
        <taxon>Marchantiopsida</taxon>
        <taxon>Marchantiidae</taxon>
        <taxon>Marchantiales</taxon>
        <taxon>Marchantiaceae</taxon>
        <taxon>Marchantia</taxon>
    </lineage>
</organism>
<feature type="binding site" evidence="15">
    <location>
        <position position="160"/>
    </location>
    <ligand>
        <name>substrate</name>
    </ligand>
</feature>
<dbReference type="Gene3D" id="1.10.420.10">
    <property type="entry name" value="Peroxidase, domain 2"/>
    <property type="match status" value="1"/>
</dbReference>
<dbReference type="FunFam" id="1.10.420.10:FF:000006">
    <property type="entry name" value="Peroxidase"/>
    <property type="match status" value="1"/>
</dbReference>
<feature type="binding site" evidence="16">
    <location>
        <position position="249"/>
    </location>
    <ligand>
        <name>Ca(2+)</name>
        <dbReference type="ChEBI" id="CHEBI:29108"/>
        <label>2</label>
    </ligand>
</feature>
<proteinExistence type="inferred from homology"/>
<evidence type="ECO:0000256" key="14">
    <source>
        <dbReference type="PIRSR" id="PIRSR600823-1"/>
    </source>
</evidence>
<evidence type="ECO:0000256" key="3">
    <source>
        <dbReference type="ARBA" id="ARBA00006873"/>
    </source>
</evidence>
<evidence type="ECO:0000256" key="17">
    <source>
        <dbReference type="PIRSR" id="PIRSR600823-4"/>
    </source>
</evidence>
<dbReference type="Proteomes" id="UP000077202">
    <property type="component" value="Unassembled WGS sequence"/>
</dbReference>
<feature type="binding site" evidence="16">
    <location>
        <position position="70"/>
    </location>
    <ligand>
        <name>Ca(2+)</name>
        <dbReference type="ChEBI" id="CHEBI:29108"/>
        <label>1</label>
    </ligand>
</feature>
<feature type="binding site" evidence="16">
    <location>
        <position position="242"/>
    </location>
    <ligand>
        <name>Ca(2+)</name>
        <dbReference type="ChEBI" id="CHEBI:29108"/>
        <label>2</label>
    </ligand>
</feature>
<dbReference type="SUPFAM" id="SSF48113">
    <property type="entry name" value="Heme-dependent peroxidases"/>
    <property type="match status" value="1"/>
</dbReference>
<evidence type="ECO:0000256" key="2">
    <source>
        <dbReference type="ARBA" id="ARBA00002322"/>
    </source>
</evidence>
<dbReference type="FunFam" id="1.10.520.10:FF:000008">
    <property type="entry name" value="Peroxidase"/>
    <property type="match status" value="1"/>
</dbReference>
<feature type="binding site" description="axial binding residue" evidence="16">
    <location>
        <position position="190"/>
    </location>
    <ligand>
        <name>heme b</name>
        <dbReference type="ChEBI" id="CHEBI:60344"/>
    </ligand>
    <ligandPart>
        <name>Fe</name>
        <dbReference type="ChEBI" id="CHEBI:18248"/>
    </ligandPart>
</feature>
<keyword evidence="19" id="KW-0964">Secreted</keyword>
<keyword evidence="19" id="KW-0732">Signal</keyword>
<dbReference type="InterPro" id="IPR000823">
    <property type="entry name" value="Peroxidase_pln"/>
</dbReference>
<dbReference type="GO" id="GO:0005576">
    <property type="term" value="C:extracellular region"/>
    <property type="evidence" value="ECO:0007669"/>
    <property type="project" value="UniProtKB-SubCell"/>
</dbReference>
<reference evidence="21" key="1">
    <citation type="submission" date="2016-03" db="EMBL/GenBank/DDBJ databases">
        <title>Mechanisms controlling the formation of the plant cell surface in tip-growing cells are functionally conserved among land plants.</title>
        <authorList>
            <person name="Honkanen S."/>
            <person name="Jones V.A."/>
            <person name="Morieri G."/>
            <person name="Champion C."/>
            <person name="Hetherington A.J."/>
            <person name="Kelly S."/>
            <person name="Saint-Marcoux D."/>
            <person name="Proust H."/>
            <person name="Prescott H."/>
            <person name="Dolan L."/>
        </authorList>
    </citation>
    <scope>NUCLEOTIDE SEQUENCE [LARGE SCALE GENOMIC DNA]</scope>
    <source>
        <tissue evidence="21">Whole gametophyte</tissue>
    </source>
</reference>
<dbReference type="Gene3D" id="1.10.520.10">
    <property type="match status" value="1"/>
</dbReference>
<evidence type="ECO:0000313" key="22">
    <source>
        <dbReference type="Proteomes" id="UP000077202"/>
    </source>
</evidence>
<feature type="binding site" evidence="16">
    <location>
        <position position="191"/>
    </location>
    <ligand>
        <name>Ca(2+)</name>
        <dbReference type="ChEBI" id="CHEBI:29108"/>
        <label>2</label>
    </ligand>
</feature>
<feature type="chain" id="PRO_5007948786" description="Peroxidase" evidence="19">
    <location>
        <begin position="22"/>
        <end position="320"/>
    </location>
</feature>
<evidence type="ECO:0000256" key="15">
    <source>
        <dbReference type="PIRSR" id="PIRSR600823-2"/>
    </source>
</evidence>
<keyword evidence="10 16" id="KW-0408">Iron</keyword>
<comment type="catalytic activity">
    <reaction evidence="1 19">
        <text>2 a phenolic donor + H2O2 = 2 a phenolic radical donor + 2 H2O</text>
        <dbReference type="Rhea" id="RHEA:56136"/>
        <dbReference type="ChEBI" id="CHEBI:15377"/>
        <dbReference type="ChEBI" id="CHEBI:16240"/>
        <dbReference type="ChEBI" id="CHEBI:139520"/>
        <dbReference type="ChEBI" id="CHEBI:139521"/>
        <dbReference type="EC" id="1.11.1.7"/>
    </reaction>
</comment>
<dbReference type="PRINTS" id="PR00461">
    <property type="entry name" value="PLPEROXIDASE"/>
</dbReference>
<comment type="subcellular location">
    <subcellularLocation>
        <location evidence="19">Secreted</location>
    </subcellularLocation>
</comment>
<feature type="binding site" evidence="16">
    <location>
        <position position="68"/>
    </location>
    <ligand>
        <name>Ca(2+)</name>
        <dbReference type="ChEBI" id="CHEBI:29108"/>
        <label>1</label>
    </ligand>
</feature>
<evidence type="ECO:0000256" key="7">
    <source>
        <dbReference type="ARBA" id="ARBA00022723"/>
    </source>
</evidence>
<feature type="binding site" evidence="16">
    <location>
        <position position="85"/>
    </location>
    <ligand>
        <name>Ca(2+)</name>
        <dbReference type="ChEBI" id="CHEBI:29108"/>
        <label>1</label>
    </ligand>
</feature>
<evidence type="ECO:0000256" key="6">
    <source>
        <dbReference type="ARBA" id="ARBA00022617"/>
    </source>
</evidence>
<dbReference type="AlphaFoldDB" id="A0A176WKX5"/>
<dbReference type="InterPro" id="IPR019794">
    <property type="entry name" value="Peroxidases_AS"/>
</dbReference>
<evidence type="ECO:0000256" key="9">
    <source>
        <dbReference type="ARBA" id="ARBA00023002"/>
    </source>
</evidence>
<dbReference type="EC" id="1.11.1.7" evidence="4 19"/>
<dbReference type="InterPro" id="IPR019793">
    <property type="entry name" value="Peroxidases_heam-ligand_BS"/>
</dbReference>
<evidence type="ECO:0000256" key="16">
    <source>
        <dbReference type="PIRSR" id="PIRSR600823-3"/>
    </source>
</evidence>
<feature type="disulfide bond" evidence="18">
    <location>
        <begin position="66"/>
        <end position="71"/>
    </location>
</feature>
<evidence type="ECO:0000256" key="4">
    <source>
        <dbReference type="ARBA" id="ARBA00012313"/>
    </source>
</evidence>
<keyword evidence="22" id="KW-1185">Reference proteome</keyword>
<dbReference type="PROSITE" id="PS50873">
    <property type="entry name" value="PEROXIDASE_4"/>
    <property type="match status" value="1"/>
</dbReference>
<dbReference type="InterPro" id="IPR002016">
    <property type="entry name" value="Haem_peroxidase"/>
</dbReference>
<dbReference type="PROSITE" id="PS00435">
    <property type="entry name" value="PEROXIDASE_1"/>
    <property type="match status" value="1"/>
</dbReference>
<feature type="disulfide bond" evidence="18">
    <location>
        <begin position="33"/>
        <end position="112"/>
    </location>
</feature>
<dbReference type="Pfam" id="PF00141">
    <property type="entry name" value="peroxidase"/>
    <property type="match status" value="1"/>
</dbReference>
<dbReference type="CDD" id="cd00693">
    <property type="entry name" value="secretory_peroxidase"/>
    <property type="match status" value="1"/>
</dbReference>
<comment type="similarity">
    <text evidence="19">Belongs to the peroxidase family. Classical plant (class III) peroxidase subfamily.</text>
</comment>
<comment type="function">
    <text evidence="2">Removal of H(2)O(2), oxidation of toxic reductants, biosynthesis and degradation of lignin, suberization, auxin catabolism, response to environmental stresses such as wounding, pathogen attack and oxidative stress. These functions might be dependent on each isozyme/isoform in each plant tissue.</text>
</comment>